<evidence type="ECO:0000313" key="3">
    <source>
        <dbReference type="Proteomes" id="UP001157974"/>
    </source>
</evidence>
<dbReference type="AlphaFoldDB" id="A0AAV8USC2"/>
<feature type="compositionally biased region" description="Basic and acidic residues" evidence="1">
    <location>
        <begin position="151"/>
        <end position="172"/>
    </location>
</feature>
<evidence type="ECO:0000256" key="1">
    <source>
        <dbReference type="SAM" id="MobiDB-lite"/>
    </source>
</evidence>
<feature type="region of interest" description="Disordered" evidence="1">
    <location>
        <begin position="1"/>
        <end position="59"/>
    </location>
</feature>
<evidence type="ECO:0008006" key="4">
    <source>
        <dbReference type="Google" id="ProtNLM"/>
    </source>
</evidence>
<dbReference type="Proteomes" id="UP001157974">
    <property type="component" value="Unassembled WGS sequence"/>
</dbReference>
<sequence>MEGLDTEGIEFYDDTSGVPSHGFTSEVTPKGGDERRTGREILPGDDRVEREYERRMSPFGMDDSRGFRSLFDEIEKSFSGFSRRGNDPNAEMDGMFDRLFNGFFAGADDRDVFSSHGIPFGEFTEEGRQGGSTQTYSFSSKSYYGPDGQMYEERRSRNGDGPEEVEIRRRDPSTGTEVVTRQLPDGSESNQQRTFSSMLGGGRARPSLPSIEDEPENPKSESWWRRLWR</sequence>
<protein>
    <recommendedName>
        <fullName evidence="4">HCLS1-associated protein X-1</fullName>
    </recommendedName>
</protein>
<evidence type="ECO:0000313" key="2">
    <source>
        <dbReference type="EMBL" id="KAJ8904172.1"/>
    </source>
</evidence>
<feature type="compositionally biased region" description="Polar residues" evidence="1">
    <location>
        <begin position="131"/>
        <end position="142"/>
    </location>
</feature>
<dbReference type="EMBL" id="JAMWBK010000006">
    <property type="protein sequence ID" value="KAJ8904172.1"/>
    <property type="molecule type" value="Genomic_DNA"/>
</dbReference>
<feature type="region of interest" description="Disordered" evidence="1">
    <location>
        <begin position="121"/>
        <end position="229"/>
    </location>
</feature>
<comment type="caution">
    <text evidence="2">The sequence shown here is derived from an EMBL/GenBank/DDBJ whole genome shotgun (WGS) entry which is preliminary data.</text>
</comment>
<keyword evidence="3" id="KW-1185">Reference proteome</keyword>
<reference evidence="2 3" key="1">
    <citation type="journal article" date="2023" name="Nat. Commun.">
        <title>Origin of minicircular mitochondrial genomes in red algae.</title>
        <authorList>
            <person name="Lee Y."/>
            <person name="Cho C.H."/>
            <person name="Lee Y.M."/>
            <person name="Park S.I."/>
            <person name="Yang J.H."/>
            <person name="West J.A."/>
            <person name="Bhattacharya D."/>
            <person name="Yoon H.S."/>
        </authorList>
    </citation>
    <scope>NUCLEOTIDE SEQUENCE [LARGE SCALE GENOMIC DNA]</scope>
    <source>
        <strain evidence="2 3">CCMP1338</strain>
        <tissue evidence="2">Whole cell</tissue>
    </source>
</reference>
<organism evidence="2 3">
    <name type="scientific">Rhodosorus marinus</name>
    <dbReference type="NCBI Taxonomy" id="101924"/>
    <lineage>
        <taxon>Eukaryota</taxon>
        <taxon>Rhodophyta</taxon>
        <taxon>Stylonematophyceae</taxon>
        <taxon>Stylonematales</taxon>
        <taxon>Stylonemataceae</taxon>
        <taxon>Rhodosorus</taxon>
    </lineage>
</organism>
<feature type="compositionally biased region" description="Basic and acidic residues" evidence="1">
    <location>
        <begin position="216"/>
        <end position="229"/>
    </location>
</feature>
<name>A0AAV8USC2_9RHOD</name>
<proteinExistence type="predicted"/>
<feature type="compositionally biased region" description="Acidic residues" evidence="1">
    <location>
        <begin position="1"/>
        <end position="13"/>
    </location>
</feature>
<feature type="compositionally biased region" description="Basic and acidic residues" evidence="1">
    <location>
        <begin position="31"/>
        <end position="59"/>
    </location>
</feature>
<gene>
    <name evidence="2" type="ORF">NDN08_000699</name>
</gene>
<accession>A0AAV8USC2</accession>
<feature type="compositionally biased region" description="Polar residues" evidence="1">
    <location>
        <begin position="187"/>
        <end position="197"/>
    </location>
</feature>